<feature type="domain" description="Methyltransferase" evidence="3">
    <location>
        <begin position="51"/>
        <end position="141"/>
    </location>
</feature>
<dbReference type="Gene3D" id="3.40.50.150">
    <property type="entry name" value="Vaccinia Virus protein VP39"/>
    <property type="match status" value="1"/>
</dbReference>
<dbReference type="InterPro" id="IPR041698">
    <property type="entry name" value="Methyltransf_25"/>
</dbReference>
<dbReference type="GO" id="GO:0008168">
    <property type="term" value="F:methyltransferase activity"/>
    <property type="evidence" value="ECO:0007669"/>
    <property type="project" value="UniProtKB-KW"/>
</dbReference>
<reference evidence="4" key="1">
    <citation type="submission" date="2020-07" db="EMBL/GenBank/DDBJ databases">
        <title>Huge and variable diversity of episymbiotic CPR bacteria and DPANN archaea in groundwater ecosystems.</title>
        <authorList>
            <person name="He C.Y."/>
            <person name="Keren R."/>
            <person name="Whittaker M."/>
            <person name="Farag I.F."/>
            <person name="Doudna J."/>
            <person name="Cate J.H.D."/>
            <person name="Banfield J.F."/>
        </authorList>
    </citation>
    <scope>NUCLEOTIDE SEQUENCE</scope>
    <source>
        <strain evidence="4">NC_groundwater_1813_Pr3_B-0.1um_71_17</strain>
    </source>
</reference>
<dbReference type="PANTHER" id="PTHR43861:SF1">
    <property type="entry name" value="TRANS-ACONITATE 2-METHYLTRANSFERASE"/>
    <property type="match status" value="1"/>
</dbReference>
<protein>
    <submittedName>
        <fullName evidence="4">Class I SAM-dependent methyltransferase</fullName>
    </submittedName>
</protein>
<organism evidence="4 5">
    <name type="scientific">Eiseniibacteriota bacterium</name>
    <dbReference type="NCBI Taxonomy" id="2212470"/>
    <lineage>
        <taxon>Bacteria</taxon>
        <taxon>Candidatus Eiseniibacteriota</taxon>
    </lineage>
</organism>
<dbReference type="Proteomes" id="UP000696931">
    <property type="component" value="Unassembled WGS sequence"/>
</dbReference>
<dbReference type="GO" id="GO:0032259">
    <property type="term" value="P:methylation"/>
    <property type="evidence" value="ECO:0007669"/>
    <property type="project" value="UniProtKB-KW"/>
</dbReference>
<accession>A0A933SAW3</accession>
<dbReference type="SUPFAM" id="SSF53335">
    <property type="entry name" value="S-adenosyl-L-methionine-dependent methyltransferases"/>
    <property type="match status" value="1"/>
</dbReference>
<proteinExistence type="predicted"/>
<comment type="caution">
    <text evidence="4">The sequence shown here is derived from an EMBL/GenBank/DDBJ whole genome shotgun (WGS) entry which is preliminary data.</text>
</comment>
<keyword evidence="1 4" id="KW-0489">Methyltransferase</keyword>
<evidence type="ECO:0000256" key="1">
    <source>
        <dbReference type="ARBA" id="ARBA00022603"/>
    </source>
</evidence>
<dbReference type="Pfam" id="PF13649">
    <property type="entry name" value="Methyltransf_25"/>
    <property type="match status" value="1"/>
</dbReference>
<name>A0A933SAW3_UNCEI</name>
<evidence type="ECO:0000259" key="3">
    <source>
        <dbReference type="Pfam" id="PF13649"/>
    </source>
</evidence>
<keyword evidence="2" id="KW-0808">Transferase</keyword>
<dbReference type="CDD" id="cd02440">
    <property type="entry name" value="AdoMet_MTases"/>
    <property type="match status" value="1"/>
</dbReference>
<dbReference type="InterPro" id="IPR029063">
    <property type="entry name" value="SAM-dependent_MTases_sf"/>
</dbReference>
<gene>
    <name evidence="4" type="ORF">HZA61_06690</name>
</gene>
<dbReference type="EMBL" id="JACRIW010000043">
    <property type="protein sequence ID" value="MBI5169157.1"/>
    <property type="molecule type" value="Genomic_DNA"/>
</dbReference>
<dbReference type="PANTHER" id="PTHR43861">
    <property type="entry name" value="TRANS-ACONITATE 2-METHYLTRANSFERASE-RELATED"/>
    <property type="match status" value="1"/>
</dbReference>
<evidence type="ECO:0000313" key="4">
    <source>
        <dbReference type="EMBL" id="MBI5169157.1"/>
    </source>
</evidence>
<dbReference type="AlphaFoldDB" id="A0A933SAW3"/>
<sequence>MTATEDPRDIVRRGYELASHAYRGDTFALEGSRYEYWLGRFARRLADGARVLDLGCGNGLPVAYELAKRFDVTGVDLSPVQVERARALVPGARFECADMTSAEFAPASFGGVAAFYSIINVPLEEQPALIARIAGWLAPGGWLIATVGQEPWTGVETDWRGVRGASMYYSHGAAEHYRAWFAGAGFELVEQGREPRTGNPGYAMLLARRAGTEG</sequence>
<evidence type="ECO:0000313" key="5">
    <source>
        <dbReference type="Proteomes" id="UP000696931"/>
    </source>
</evidence>
<evidence type="ECO:0000256" key="2">
    <source>
        <dbReference type="ARBA" id="ARBA00022679"/>
    </source>
</evidence>